<feature type="transmembrane region" description="Helical" evidence="1">
    <location>
        <begin position="163"/>
        <end position="183"/>
    </location>
</feature>
<reference evidence="4" key="1">
    <citation type="journal article" date="2019" name="Int. J. Syst. Evol. Microbiol.">
        <title>The Global Catalogue of Microorganisms (GCM) 10K type strain sequencing project: providing services to taxonomists for standard genome sequencing and annotation.</title>
        <authorList>
            <consortium name="The Broad Institute Genomics Platform"/>
            <consortium name="The Broad Institute Genome Sequencing Center for Infectious Disease"/>
            <person name="Wu L."/>
            <person name="Ma J."/>
        </authorList>
    </citation>
    <scope>NUCLEOTIDE SEQUENCE [LARGE SCALE GENOMIC DNA]</scope>
    <source>
        <strain evidence="4">JCM 19134</strain>
    </source>
</reference>
<dbReference type="Pfam" id="PF01757">
    <property type="entry name" value="Acyl_transf_3"/>
    <property type="match status" value="1"/>
</dbReference>
<keyword evidence="1" id="KW-0812">Transmembrane</keyword>
<dbReference type="PANTHER" id="PTHR23028:SF53">
    <property type="entry name" value="ACYL_TRANSF_3 DOMAIN-CONTAINING PROTEIN"/>
    <property type="match status" value="1"/>
</dbReference>
<feature type="domain" description="Acyltransferase 3" evidence="2">
    <location>
        <begin position="10"/>
        <end position="334"/>
    </location>
</feature>
<keyword evidence="1" id="KW-0472">Membrane</keyword>
<name>A0AAV3U182_9ALTE</name>
<sequence length="366" mass="41365">MLSVFKGRNRELDFLRGIAILLAMGWHINGISVDSNVTKLILLPGKEIGWVGVDIFFVLSGFLVGGMIIREIDRKNGFGIKTFYVRRIFRLWPILYTFLIAMAVARPTELSTFLPQVALHVQNYWHTGIAVHLWSLAVEEHFYVLLSILIYTVAANREKVVRLPYWMAGLVMVSLIFRVVGALNDVDSRDLQGQTHYRLDGLSIGVILAYYAHHKPDLIRQFQSQKWLLWPVLFLSVCFVAIVPKSSFIGSTIGYSISALGSAAALLLVYKSGFTKRIPTISLIVAYIGIISYPLYLWHVPVAKAMEIILNDYLSPTALVFSIYLTSIIISSFLTHLLEKPFMRLRDNLFPAKAHPEVDIEIPLAK</sequence>
<dbReference type="GO" id="GO:0016747">
    <property type="term" value="F:acyltransferase activity, transferring groups other than amino-acyl groups"/>
    <property type="evidence" value="ECO:0007669"/>
    <property type="project" value="InterPro"/>
</dbReference>
<dbReference type="InterPro" id="IPR050879">
    <property type="entry name" value="Acyltransferase_3"/>
</dbReference>
<protein>
    <submittedName>
        <fullName evidence="3">Acyltransferase</fullName>
    </submittedName>
</protein>
<feature type="transmembrane region" description="Helical" evidence="1">
    <location>
        <begin position="248"/>
        <end position="269"/>
    </location>
</feature>
<proteinExistence type="predicted"/>
<dbReference type="GO" id="GO:0000271">
    <property type="term" value="P:polysaccharide biosynthetic process"/>
    <property type="evidence" value="ECO:0007669"/>
    <property type="project" value="TreeGrafter"/>
</dbReference>
<keyword evidence="4" id="KW-1185">Reference proteome</keyword>
<feature type="transmembrane region" description="Helical" evidence="1">
    <location>
        <begin position="281"/>
        <end position="298"/>
    </location>
</feature>
<dbReference type="InterPro" id="IPR002656">
    <property type="entry name" value="Acyl_transf_3_dom"/>
</dbReference>
<feature type="transmembrane region" description="Helical" evidence="1">
    <location>
        <begin position="12"/>
        <end position="28"/>
    </location>
</feature>
<evidence type="ECO:0000259" key="2">
    <source>
        <dbReference type="Pfam" id="PF01757"/>
    </source>
</evidence>
<feature type="transmembrane region" description="Helical" evidence="1">
    <location>
        <begin position="48"/>
        <end position="69"/>
    </location>
</feature>
<feature type="transmembrane region" description="Helical" evidence="1">
    <location>
        <begin position="125"/>
        <end position="151"/>
    </location>
</feature>
<dbReference type="PANTHER" id="PTHR23028">
    <property type="entry name" value="ACETYLTRANSFERASE"/>
    <property type="match status" value="1"/>
</dbReference>
<gene>
    <name evidence="3" type="ORF">GCM10025791_17520</name>
</gene>
<keyword evidence="3" id="KW-0012">Acyltransferase</keyword>
<keyword evidence="3" id="KW-0808">Transferase</keyword>
<evidence type="ECO:0000256" key="1">
    <source>
        <dbReference type="SAM" id="Phobius"/>
    </source>
</evidence>
<dbReference type="Proteomes" id="UP001409585">
    <property type="component" value="Unassembled WGS sequence"/>
</dbReference>
<feature type="transmembrane region" description="Helical" evidence="1">
    <location>
        <begin position="195"/>
        <end position="212"/>
    </location>
</feature>
<feature type="transmembrane region" description="Helical" evidence="1">
    <location>
        <begin position="224"/>
        <end position="242"/>
    </location>
</feature>
<keyword evidence="1" id="KW-1133">Transmembrane helix</keyword>
<evidence type="ECO:0000313" key="4">
    <source>
        <dbReference type="Proteomes" id="UP001409585"/>
    </source>
</evidence>
<feature type="transmembrane region" description="Helical" evidence="1">
    <location>
        <begin position="318"/>
        <end position="338"/>
    </location>
</feature>
<dbReference type="RefSeq" id="WP_345420244.1">
    <property type="nucleotide sequence ID" value="NZ_AP031496.1"/>
</dbReference>
<accession>A0AAV3U182</accession>
<feature type="transmembrane region" description="Helical" evidence="1">
    <location>
        <begin position="89"/>
        <end position="105"/>
    </location>
</feature>
<organism evidence="3 4">
    <name type="scientific">Halioxenophilus aromaticivorans</name>
    <dbReference type="NCBI Taxonomy" id="1306992"/>
    <lineage>
        <taxon>Bacteria</taxon>
        <taxon>Pseudomonadati</taxon>
        <taxon>Pseudomonadota</taxon>
        <taxon>Gammaproteobacteria</taxon>
        <taxon>Alteromonadales</taxon>
        <taxon>Alteromonadaceae</taxon>
        <taxon>Halioxenophilus</taxon>
    </lineage>
</organism>
<evidence type="ECO:0000313" key="3">
    <source>
        <dbReference type="EMBL" id="GAA4939747.1"/>
    </source>
</evidence>
<comment type="caution">
    <text evidence="3">The sequence shown here is derived from an EMBL/GenBank/DDBJ whole genome shotgun (WGS) entry which is preliminary data.</text>
</comment>
<dbReference type="EMBL" id="BAABLX010000009">
    <property type="protein sequence ID" value="GAA4939747.1"/>
    <property type="molecule type" value="Genomic_DNA"/>
</dbReference>
<dbReference type="GO" id="GO:0016020">
    <property type="term" value="C:membrane"/>
    <property type="evidence" value="ECO:0007669"/>
    <property type="project" value="TreeGrafter"/>
</dbReference>
<dbReference type="AlphaFoldDB" id="A0AAV3U182"/>